<dbReference type="InterPro" id="IPR019490">
    <property type="entry name" value="Glu6P/Mann6P_isomerase_C"/>
</dbReference>
<name>A0A1F8FT96_9BACT</name>
<comment type="similarity">
    <text evidence="1">Belongs to the PGI/PMI family.</text>
</comment>
<evidence type="ECO:0000313" key="4">
    <source>
        <dbReference type="EMBL" id="OGN16205.1"/>
    </source>
</evidence>
<evidence type="ECO:0000256" key="1">
    <source>
        <dbReference type="ARBA" id="ARBA00010523"/>
    </source>
</evidence>
<dbReference type="Pfam" id="PF10432">
    <property type="entry name" value="bact-PGI_C"/>
    <property type="match status" value="1"/>
</dbReference>
<organism evidence="4 5">
    <name type="scientific">Candidatus Yanofskybacteria bacterium RIFCSPHIGHO2_02_FULL_46_19</name>
    <dbReference type="NCBI Taxonomy" id="1802684"/>
    <lineage>
        <taxon>Bacteria</taxon>
        <taxon>Candidatus Yanofskyibacteriota</taxon>
    </lineage>
</organism>
<evidence type="ECO:0000256" key="2">
    <source>
        <dbReference type="ARBA" id="ARBA00023235"/>
    </source>
</evidence>
<evidence type="ECO:0000313" key="5">
    <source>
        <dbReference type="Proteomes" id="UP000177796"/>
    </source>
</evidence>
<reference evidence="4 5" key="1">
    <citation type="journal article" date="2016" name="Nat. Commun.">
        <title>Thousands of microbial genomes shed light on interconnected biogeochemical processes in an aquifer system.</title>
        <authorList>
            <person name="Anantharaman K."/>
            <person name="Brown C.T."/>
            <person name="Hug L.A."/>
            <person name="Sharon I."/>
            <person name="Castelle C.J."/>
            <person name="Probst A.J."/>
            <person name="Thomas B.C."/>
            <person name="Singh A."/>
            <person name="Wilkins M.J."/>
            <person name="Karaoz U."/>
            <person name="Brodie E.L."/>
            <person name="Williams K.H."/>
            <person name="Hubbard S.S."/>
            <person name="Banfield J.F."/>
        </authorList>
    </citation>
    <scope>NUCLEOTIDE SEQUENCE [LARGE SCALE GENOMIC DNA]</scope>
</reference>
<dbReference type="InterPro" id="IPR001347">
    <property type="entry name" value="SIS_dom"/>
</dbReference>
<dbReference type="InterPro" id="IPR046348">
    <property type="entry name" value="SIS_dom_sf"/>
</dbReference>
<dbReference type="GO" id="GO:0004476">
    <property type="term" value="F:mannose-6-phosphate isomerase activity"/>
    <property type="evidence" value="ECO:0007669"/>
    <property type="project" value="InterPro"/>
</dbReference>
<dbReference type="Proteomes" id="UP000177796">
    <property type="component" value="Unassembled WGS sequence"/>
</dbReference>
<dbReference type="PROSITE" id="PS51464">
    <property type="entry name" value="SIS"/>
    <property type="match status" value="1"/>
</dbReference>
<feature type="domain" description="SIS" evidence="3">
    <location>
        <begin position="20"/>
        <end position="162"/>
    </location>
</feature>
<evidence type="ECO:0000259" key="3">
    <source>
        <dbReference type="PROSITE" id="PS51464"/>
    </source>
</evidence>
<dbReference type="SUPFAM" id="SSF53697">
    <property type="entry name" value="SIS domain"/>
    <property type="match status" value="1"/>
</dbReference>
<dbReference type="GO" id="GO:0004347">
    <property type="term" value="F:glucose-6-phosphate isomerase activity"/>
    <property type="evidence" value="ECO:0007669"/>
    <property type="project" value="InterPro"/>
</dbReference>
<proteinExistence type="inferred from homology"/>
<protein>
    <recommendedName>
        <fullName evidence="3">SIS domain-containing protein</fullName>
    </recommendedName>
</protein>
<dbReference type="EMBL" id="MGJY01000017">
    <property type="protein sequence ID" value="OGN16205.1"/>
    <property type="molecule type" value="Genomic_DNA"/>
</dbReference>
<comment type="caution">
    <text evidence="4">The sequence shown here is derived from an EMBL/GenBank/DDBJ whole genome shotgun (WGS) entry which is preliminary data.</text>
</comment>
<gene>
    <name evidence="4" type="ORF">A3C81_02370</name>
</gene>
<dbReference type="Gene3D" id="3.40.50.10490">
    <property type="entry name" value="Glucose-6-phosphate isomerase like protein, domain 1"/>
    <property type="match status" value="2"/>
</dbReference>
<sequence length="313" mass="34895">MDFNQKLKEGLESGIRSAKAIAPIKPGQFSRIIFCGMGGSVMPAEAISMLWLEDIAGYINRTPYLPHWASKEHLVVCTSWSGNTEETIASYESAIEKNIKTIVITGGGRLAELAQKDGATLILLPNPNLNPRNALGSMLASTLTLFSHSDIIESTFSSPLFSQENDSFGLGTDISKAIGTKTPIIYSSYSWRFLGLFWKKFLNENSKVHAFASFLPEAVHNEIAGVKEKDQKFFYLILEDSEEETTDRLNLEKFYKFLKKYNTENTLIKITGKTRLEKILNQYILASTTSTQLAQQLGVDPNSTEVIEGFKKL</sequence>
<dbReference type="GO" id="GO:0097367">
    <property type="term" value="F:carbohydrate derivative binding"/>
    <property type="evidence" value="ECO:0007669"/>
    <property type="project" value="InterPro"/>
</dbReference>
<dbReference type="GO" id="GO:0005975">
    <property type="term" value="P:carbohydrate metabolic process"/>
    <property type="evidence" value="ECO:0007669"/>
    <property type="project" value="InterPro"/>
</dbReference>
<accession>A0A1F8FT96</accession>
<keyword evidence="2" id="KW-0413">Isomerase</keyword>
<dbReference type="AlphaFoldDB" id="A0A1F8FT96"/>
<dbReference type="GO" id="GO:1901135">
    <property type="term" value="P:carbohydrate derivative metabolic process"/>
    <property type="evidence" value="ECO:0007669"/>
    <property type="project" value="InterPro"/>
</dbReference>